<dbReference type="STRING" id="252740.A0A423WBI0"/>
<evidence type="ECO:0000313" key="3">
    <source>
        <dbReference type="Proteomes" id="UP000284375"/>
    </source>
</evidence>
<proteinExistence type="predicted"/>
<dbReference type="EMBL" id="LJZO01000008">
    <property type="protein sequence ID" value="ROW00727.1"/>
    <property type="molecule type" value="Genomic_DNA"/>
</dbReference>
<protein>
    <recommendedName>
        <fullName evidence="1">Heterokaryon incompatibility domain-containing protein</fullName>
    </recommendedName>
</protein>
<comment type="caution">
    <text evidence="2">The sequence shown here is derived from an EMBL/GenBank/DDBJ whole genome shotgun (WGS) entry which is preliminary data.</text>
</comment>
<dbReference type="PANTHER" id="PTHR33112">
    <property type="entry name" value="DOMAIN PROTEIN, PUTATIVE-RELATED"/>
    <property type="match status" value="1"/>
</dbReference>
<dbReference type="OrthoDB" id="2975793at2759"/>
<reference evidence="2 3" key="1">
    <citation type="submission" date="2015-09" db="EMBL/GenBank/DDBJ databases">
        <title>Host preference determinants of Valsa canker pathogens revealed by comparative genomics.</title>
        <authorList>
            <person name="Yin Z."/>
            <person name="Huang L."/>
        </authorList>
    </citation>
    <scope>NUCLEOTIDE SEQUENCE [LARGE SCALE GENOMIC DNA]</scope>
    <source>
        <strain evidence="2 3">YSFL</strain>
    </source>
</reference>
<gene>
    <name evidence="2" type="ORF">VSDG_03322</name>
</gene>
<dbReference type="Pfam" id="PF06985">
    <property type="entry name" value="HET"/>
    <property type="match status" value="1"/>
</dbReference>
<name>A0A423WBI0_CYTCH</name>
<keyword evidence="3" id="KW-1185">Reference proteome</keyword>
<dbReference type="InterPro" id="IPR010730">
    <property type="entry name" value="HET"/>
</dbReference>
<evidence type="ECO:0000313" key="2">
    <source>
        <dbReference type="EMBL" id="ROW00727.1"/>
    </source>
</evidence>
<sequence length="701" mass="79218">MATDYLCILCRAPGHKTADCPGWDEEPWQFTGSNDLQWSDESVLRSAAHGASEVCSRCVTFDVVGLFKTDARIDLGPSNPDHFDRWGEKLYHRPLGPLRDIVLRASCPVCRLIFRVFPRDGDRDPDTEFHLRPMRTCFRFGNIDDARLEGDGQAQYSVYVTVESHDQVAGVLARNLGDNHGIVRDMTYYALALSSKTPAPGQAALSARRVGDAVDFGLVRSWLRKCEATHGAHCDGGWNDVLLDAHMIDVSTREVVPCPPRCKYIALSYVWGGIGPREGDLARGTLPKTIEDSITVTKQLGLRYLWVDALCVDQKPSPQQAKQLAMMDRIYYAAWATIIAVSSQTSDSGLYGVRLEMKRLPQGCEVVDDHEILTLPPIAEQILETSTYQTRAWTMQEGIFSHRRIMFSDHEVNFWCNAAKLSESIDNTSDPLETMESYHGADEISFFSDTSGAVAQTDEVYRLSAVEEGWRTALEMYTARSMTSDRDSINAFLGIQSHMERCIGDPVDSSFVWGLPLRHFPQSLRWFHRGKGKPRRRKDFPSWSWAGWEGIVTYSGSLDLMKDVRHYRFASRRNVGVDMVVKFKGIEGQVLTLEAWVVKLEIRGEPFPEAYIPETDILLGAIKEGSFAHPVTVPAGVYQFLVVERMRYQPAEGRPFRDEVYMLMLDLTEGIAMRRTKVRLFTEFGLQLDQAMPELKIIQLK</sequence>
<feature type="domain" description="Heterokaryon incompatibility" evidence="1">
    <location>
        <begin position="264"/>
        <end position="397"/>
    </location>
</feature>
<evidence type="ECO:0000259" key="1">
    <source>
        <dbReference type="Pfam" id="PF06985"/>
    </source>
</evidence>
<dbReference type="Proteomes" id="UP000284375">
    <property type="component" value="Unassembled WGS sequence"/>
</dbReference>
<dbReference type="AlphaFoldDB" id="A0A423WBI0"/>
<organism evidence="2 3">
    <name type="scientific">Cytospora chrysosperma</name>
    <name type="common">Cytospora canker fungus</name>
    <name type="synonym">Sphaeria chrysosperma</name>
    <dbReference type="NCBI Taxonomy" id="252740"/>
    <lineage>
        <taxon>Eukaryota</taxon>
        <taxon>Fungi</taxon>
        <taxon>Dikarya</taxon>
        <taxon>Ascomycota</taxon>
        <taxon>Pezizomycotina</taxon>
        <taxon>Sordariomycetes</taxon>
        <taxon>Sordariomycetidae</taxon>
        <taxon>Diaporthales</taxon>
        <taxon>Cytosporaceae</taxon>
        <taxon>Cytospora</taxon>
    </lineage>
</organism>
<dbReference type="PANTHER" id="PTHR33112:SF12">
    <property type="entry name" value="HETEROKARYON INCOMPATIBILITY DOMAIN-CONTAINING PROTEIN"/>
    <property type="match status" value="1"/>
</dbReference>
<accession>A0A423WBI0</accession>